<comment type="caution">
    <text evidence="1">The sequence shown here is derived from an EMBL/GenBank/DDBJ whole genome shotgun (WGS) entry which is preliminary data.</text>
</comment>
<dbReference type="Proteomes" id="UP001057402">
    <property type="component" value="Chromosome 10"/>
</dbReference>
<keyword evidence="2" id="KW-1185">Reference proteome</keyword>
<organism evidence="1 2">
    <name type="scientific">Melastoma candidum</name>
    <dbReference type="NCBI Taxonomy" id="119954"/>
    <lineage>
        <taxon>Eukaryota</taxon>
        <taxon>Viridiplantae</taxon>
        <taxon>Streptophyta</taxon>
        <taxon>Embryophyta</taxon>
        <taxon>Tracheophyta</taxon>
        <taxon>Spermatophyta</taxon>
        <taxon>Magnoliopsida</taxon>
        <taxon>eudicotyledons</taxon>
        <taxon>Gunneridae</taxon>
        <taxon>Pentapetalae</taxon>
        <taxon>rosids</taxon>
        <taxon>malvids</taxon>
        <taxon>Myrtales</taxon>
        <taxon>Melastomataceae</taxon>
        <taxon>Melastomatoideae</taxon>
        <taxon>Melastomateae</taxon>
        <taxon>Melastoma</taxon>
    </lineage>
</organism>
<name>A0ACB9M6S4_9MYRT</name>
<sequence>MVFQLPQPLPSLIWTSTLLQRCAETRNLLLGRTIHGRILRTSSFPGIPIFLANHLLNMYLKCSSSPSQGIALFRQIQAPNTITYSVLMSAFARLNLSAECVSLFVGMKRCDYSQPNEFTYVSCVQACVLIEGGDRLLDQFHGSMVKSGFASIRHARNALLSGLIRLGRLGDAICVFTDADDDNDIVLWNAMLAGYVRWNCNEVPAFWLRMGRARIELDGHSFASVLTGLCEIGDVLLGIQVHGQVEKLGWKEESCLGDSLLDLYLQNGWLEEGLKVFDEMTKKDVKSWTMVASGCLRCGEPRKALWALEEMRRTGLVPNKFTFATAFHVCTNATALEEGRKFHGLRIKLGSGMDVCVDNALIDLYTKCGDLDGARSVFESMEERSVVTWTVMIIGCAQNGRAREAVELFDEMVREGREEPNDITFVGILYACGQGGFVGEGWKYFASMSKEYGIAPGEDHYACMVNLLSRVGHMREAEELILAMPTRPSVTIWKTLLSAALIHGDMEIARRASEQALDSDGNDPSAYTLSSNAFAGMSKWENVSEVRDLMENRDVRKVPGSSWV</sequence>
<accession>A0ACB9M6S4</accession>
<dbReference type="EMBL" id="CM042889">
    <property type="protein sequence ID" value="KAI4319256.1"/>
    <property type="molecule type" value="Genomic_DNA"/>
</dbReference>
<evidence type="ECO:0000313" key="1">
    <source>
        <dbReference type="EMBL" id="KAI4319256.1"/>
    </source>
</evidence>
<evidence type="ECO:0000313" key="2">
    <source>
        <dbReference type="Proteomes" id="UP001057402"/>
    </source>
</evidence>
<protein>
    <submittedName>
        <fullName evidence="1">Uncharacterized protein</fullName>
    </submittedName>
</protein>
<gene>
    <name evidence="1" type="ORF">MLD38_032879</name>
</gene>
<proteinExistence type="predicted"/>
<reference evidence="2" key="1">
    <citation type="journal article" date="2023" name="Front. Plant Sci.">
        <title>Chromosomal-level genome assembly of Melastoma candidum provides insights into trichome evolution.</title>
        <authorList>
            <person name="Zhong Y."/>
            <person name="Wu W."/>
            <person name="Sun C."/>
            <person name="Zou P."/>
            <person name="Liu Y."/>
            <person name="Dai S."/>
            <person name="Zhou R."/>
        </authorList>
    </citation>
    <scope>NUCLEOTIDE SEQUENCE [LARGE SCALE GENOMIC DNA]</scope>
</reference>